<dbReference type="EMBL" id="CAUYUJ010006947">
    <property type="protein sequence ID" value="CAK0819123.1"/>
    <property type="molecule type" value="Genomic_DNA"/>
</dbReference>
<evidence type="ECO:0000313" key="2">
    <source>
        <dbReference type="Proteomes" id="UP001189429"/>
    </source>
</evidence>
<organism evidence="1 2">
    <name type="scientific">Prorocentrum cordatum</name>
    <dbReference type="NCBI Taxonomy" id="2364126"/>
    <lineage>
        <taxon>Eukaryota</taxon>
        <taxon>Sar</taxon>
        <taxon>Alveolata</taxon>
        <taxon>Dinophyceae</taxon>
        <taxon>Prorocentrales</taxon>
        <taxon>Prorocentraceae</taxon>
        <taxon>Prorocentrum</taxon>
    </lineage>
</organism>
<evidence type="ECO:0000313" key="1">
    <source>
        <dbReference type="EMBL" id="CAK0819123.1"/>
    </source>
</evidence>
<name>A0ABN9RQH6_9DINO</name>
<comment type="caution">
    <text evidence="1">The sequence shown here is derived from an EMBL/GenBank/DDBJ whole genome shotgun (WGS) entry which is preliminary data.</text>
</comment>
<sequence>MLNAEGTGGAAVESLSVRVLTQFFAPRIASQRWERVAELGFKLERTQAQEDGRRCIGSNMASNGCATRAAR</sequence>
<proteinExistence type="predicted"/>
<protein>
    <submittedName>
        <fullName evidence="1">Uncharacterized protein</fullName>
    </submittedName>
</protein>
<gene>
    <name evidence="1" type="ORF">PCOR1329_LOCUS21199</name>
</gene>
<keyword evidence="2" id="KW-1185">Reference proteome</keyword>
<dbReference type="Proteomes" id="UP001189429">
    <property type="component" value="Unassembled WGS sequence"/>
</dbReference>
<reference evidence="1" key="1">
    <citation type="submission" date="2023-10" db="EMBL/GenBank/DDBJ databases">
        <authorList>
            <person name="Chen Y."/>
            <person name="Shah S."/>
            <person name="Dougan E. K."/>
            <person name="Thang M."/>
            <person name="Chan C."/>
        </authorList>
    </citation>
    <scope>NUCLEOTIDE SEQUENCE [LARGE SCALE GENOMIC DNA]</scope>
</reference>
<accession>A0ABN9RQH6</accession>